<accession>A0A3M8DNR0</accession>
<feature type="transmembrane region" description="Helical" evidence="3">
    <location>
        <begin position="39"/>
        <end position="58"/>
    </location>
</feature>
<dbReference type="RefSeq" id="WP_122917980.1">
    <property type="nucleotide sequence ID" value="NZ_RHHQ01000008.1"/>
</dbReference>
<feature type="transmembrane region" description="Helical" evidence="3">
    <location>
        <begin position="95"/>
        <end position="116"/>
    </location>
</feature>
<keyword evidence="3" id="KW-0472">Membrane</keyword>
<dbReference type="InterPro" id="IPR052756">
    <property type="entry name" value="Alkyne_AA_exporter"/>
</dbReference>
<dbReference type="InterPro" id="IPR037185">
    <property type="entry name" value="EmrE-like"/>
</dbReference>
<feature type="transmembrane region" description="Helical" evidence="3">
    <location>
        <begin position="70"/>
        <end position="89"/>
    </location>
</feature>
<evidence type="ECO:0000259" key="4">
    <source>
        <dbReference type="Pfam" id="PF00892"/>
    </source>
</evidence>
<dbReference type="EMBL" id="RHHQ01000008">
    <property type="protein sequence ID" value="RNB89726.1"/>
    <property type="molecule type" value="Genomic_DNA"/>
</dbReference>
<organism evidence="5 6">
    <name type="scientific">Brevibacillus fluminis</name>
    <dbReference type="NCBI Taxonomy" id="511487"/>
    <lineage>
        <taxon>Bacteria</taxon>
        <taxon>Bacillati</taxon>
        <taxon>Bacillota</taxon>
        <taxon>Bacilli</taxon>
        <taxon>Bacillales</taxon>
        <taxon>Paenibacillaceae</taxon>
        <taxon>Brevibacillus</taxon>
    </lineage>
</organism>
<feature type="transmembrane region" description="Helical" evidence="3">
    <location>
        <begin position="212"/>
        <end position="234"/>
    </location>
</feature>
<feature type="transmembrane region" description="Helical" evidence="3">
    <location>
        <begin position="246"/>
        <end position="262"/>
    </location>
</feature>
<reference evidence="5 6" key="1">
    <citation type="submission" date="2018-10" db="EMBL/GenBank/DDBJ databases">
        <title>Phylogenomics of Brevibacillus.</title>
        <authorList>
            <person name="Dunlap C."/>
        </authorList>
    </citation>
    <scope>NUCLEOTIDE SEQUENCE [LARGE SCALE GENOMIC DNA]</scope>
    <source>
        <strain evidence="5 6">JCM 15716</strain>
    </source>
</reference>
<protein>
    <submittedName>
        <fullName evidence="5">EamA family transporter</fullName>
    </submittedName>
</protein>
<evidence type="ECO:0000313" key="5">
    <source>
        <dbReference type="EMBL" id="RNB89726.1"/>
    </source>
</evidence>
<dbReference type="SUPFAM" id="SSF103481">
    <property type="entry name" value="Multidrug resistance efflux transporter EmrE"/>
    <property type="match status" value="2"/>
</dbReference>
<keyword evidence="3" id="KW-1133">Transmembrane helix</keyword>
<sequence>MSKHAKFAIAASHSLIIVLWASAFVGIRVGLTAYTPGQLSLLRFLTGSALLLILAAVFRIRLPERKDVPMILLLGFLGFFVYHAALNYGEQTVSAGAASLFVATTPIFASLFALVFFRERFGIRGWVGAVVGFGGVAISAWGTGEPIVANGGVLLILIASLAESVYFTFQKPFIEKYGFLAFTAYTIWAGTLFMLFFLPGLGQAVERAPFEVTASVLYLGIFPTVLPYLALAFITARVGTSEATSSLYLTPAFAYVIGWVWLGEVPSFLSLIGGAIALGGVLLATVHSDARPDTANRMDTAT</sequence>
<feature type="domain" description="EamA" evidence="4">
    <location>
        <begin position="152"/>
        <end position="285"/>
    </location>
</feature>
<comment type="subcellular location">
    <subcellularLocation>
        <location evidence="1">Endomembrane system</location>
        <topology evidence="1">Multi-pass membrane protein</topology>
    </subcellularLocation>
</comment>
<keyword evidence="3" id="KW-0812">Transmembrane</keyword>
<comment type="similarity">
    <text evidence="2">Belongs to the EamA transporter family.</text>
</comment>
<feature type="transmembrane region" description="Helical" evidence="3">
    <location>
        <begin position="179"/>
        <end position="200"/>
    </location>
</feature>
<dbReference type="Proteomes" id="UP000271031">
    <property type="component" value="Unassembled WGS sequence"/>
</dbReference>
<feature type="transmembrane region" description="Helical" evidence="3">
    <location>
        <begin position="268"/>
        <end position="288"/>
    </location>
</feature>
<feature type="transmembrane region" description="Helical" evidence="3">
    <location>
        <begin position="123"/>
        <end position="141"/>
    </location>
</feature>
<evidence type="ECO:0000256" key="1">
    <source>
        <dbReference type="ARBA" id="ARBA00004127"/>
    </source>
</evidence>
<feature type="transmembrane region" description="Helical" evidence="3">
    <location>
        <begin position="7"/>
        <end position="27"/>
    </location>
</feature>
<name>A0A3M8DNR0_9BACL</name>
<dbReference type="PANTHER" id="PTHR12715:SF4">
    <property type="entry name" value="EAMA DOMAIN-CONTAINING PROTEIN"/>
    <property type="match status" value="1"/>
</dbReference>
<dbReference type="AlphaFoldDB" id="A0A3M8DNR0"/>
<keyword evidence="6" id="KW-1185">Reference proteome</keyword>
<dbReference type="InterPro" id="IPR000620">
    <property type="entry name" value="EamA_dom"/>
</dbReference>
<gene>
    <name evidence="5" type="ORF">EDM56_11150</name>
</gene>
<dbReference type="OrthoDB" id="9809509at2"/>
<feature type="transmembrane region" description="Helical" evidence="3">
    <location>
        <begin position="147"/>
        <end position="167"/>
    </location>
</feature>
<evidence type="ECO:0000256" key="3">
    <source>
        <dbReference type="SAM" id="Phobius"/>
    </source>
</evidence>
<evidence type="ECO:0000313" key="6">
    <source>
        <dbReference type="Proteomes" id="UP000271031"/>
    </source>
</evidence>
<dbReference type="GO" id="GO:0016020">
    <property type="term" value="C:membrane"/>
    <property type="evidence" value="ECO:0007669"/>
    <property type="project" value="InterPro"/>
</dbReference>
<evidence type="ECO:0000256" key="2">
    <source>
        <dbReference type="ARBA" id="ARBA00007362"/>
    </source>
</evidence>
<proteinExistence type="inferred from homology"/>
<dbReference type="Pfam" id="PF00892">
    <property type="entry name" value="EamA"/>
    <property type="match status" value="2"/>
</dbReference>
<dbReference type="PANTHER" id="PTHR12715">
    <property type="entry name" value="TRANSPORTER, DRUG/METABOLITE EXPORTER FAMILY"/>
    <property type="match status" value="1"/>
</dbReference>
<feature type="domain" description="EamA" evidence="4">
    <location>
        <begin position="16"/>
        <end position="139"/>
    </location>
</feature>
<comment type="caution">
    <text evidence="5">The sequence shown here is derived from an EMBL/GenBank/DDBJ whole genome shotgun (WGS) entry which is preliminary data.</text>
</comment>